<comment type="caution">
    <text evidence="3">The sequence shown here is derived from an EMBL/GenBank/DDBJ whole genome shotgun (WGS) entry which is preliminary data.</text>
</comment>
<feature type="domain" description="Fungal-type protein kinase" evidence="2">
    <location>
        <begin position="95"/>
        <end position="192"/>
    </location>
</feature>
<keyword evidence="4" id="KW-1185">Reference proteome</keyword>
<evidence type="ECO:0000256" key="1">
    <source>
        <dbReference type="SAM" id="MobiDB-lite"/>
    </source>
</evidence>
<evidence type="ECO:0000313" key="3">
    <source>
        <dbReference type="EMBL" id="KAF6752420.1"/>
    </source>
</evidence>
<gene>
    <name evidence="3" type="ORF">DFP72DRAFT_1047195</name>
</gene>
<organism evidence="3 4">
    <name type="scientific">Ephemerocybe angulata</name>
    <dbReference type="NCBI Taxonomy" id="980116"/>
    <lineage>
        <taxon>Eukaryota</taxon>
        <taxon>Fungi</taxon>
        <taxon>Dikarya</taxon>
        <taxon>Basidiomycota</taxon>
        <taxon>Agaricomycotina</taxon>
        <taxon>Agaricomycetes</taxon>
        <taxon>Agaricomycetidae</taxon>
        <taxon>Agaricales</taxon>
        <taxon>Agaricineae</taxon>
        <taxon>Psathyrellaceae</taxon>
        <taxon>Ephemerocybe</taxon>
    </lineage>
</organism>
<dbReference type="OrthoDB" id="5569250at2759"/>
<dbReference type="Proteomes" id="UP000521943">
    <property type="component" value="Unassembled WGS sequence"/>
</dbReference>
<name>A0A8H6M2T9_9AGAR</name>
<evidence type="ECO:0000313" key="4">
    <source>
        <dbReference type="Proteomes" id="UP000521943"/>
    </source>
</evidence>
<sequence>MNIDHYKTFEVTPAFNGGERELDRSPQSYCSGIKNLALSPHSPVEKQVSKHEALTFPPRADSPTTTTPPPVCKVLMPPILGTFASHLSPSAFNAPFWDLIRCHYHLWHLGMRHLDVCLGNMAFVMIDGPPESRSPVPRGTFIDFDLPPLAEVKDSSGKMAPRTDTMPFMAMNLLSGDAEQPRYRHGLESFLWSALMYSTHDREQYRWHGWNAGPEATYRSKAKWLGAYYRWNLMELDEDSPPKIGPMPFSQYWPSDDFPIGRPSAGLWCSALRCLATWTGMKKPEYHEEQEDGYYIQLVENEFPCKHVYKESVKLINQMKGSDTKSQAPGAWR</sequence>
<protein>
    <recommendedName>
        <fullName evidence="2">Fungal-type protein kinase domain-containing protein</fullName>
    </recommendedName>
</protein>
<dbReference type="Pfam" id="PF17667">
    <property type="entry name" value="Pkinase_fungal"/>
    <property type="match status" value="1"/>
</dbReference>
<proteinExistence type="predicted"/>
<dbReference type="InterPro" id="IPR040976">
    <property type="entry name" value="Pkinase_fungal"/>
</dbReference>
<dbReference type="EMBL" id="JACGCI010000044">
    <property type="protein sequence ID" value="KAF6752420.1"/>
    <property type="molecule type" value="Genomic_DNA"/>
</dbReference>
<evidence type="ECO:0000259" key="2">
    <source>
        <dbReference type="Pfam" id="PF17667"/>
    </source>
</evidence>
<accession>A0A8H6M2T9</accession>
<reference evidence="3 4" key="1">
    <citation type="submission" date="2020-07" db="EMBL/GenBank/DDBJ databases">
        <title>Comparative genomics of pyrophilous fungi reveals a link between fire events and developmental genes.</title>
        <authorList>
            <consortium name="DOE Joint Genome Institute"/>
            <person name="Steindorff A.S."/>
            <person name="Carver A."/>
            <person name="Calhoun S."/>
            <person name="Stillman K."/>
            <person name="Liu H."/>
            <person name="Lipzen A."/>
            <person name="Pangilinan J."/>
            <person name="Labutti K."/>
            <person name="Bruns T.D."/>
            <person name="Grigoriev I.V."/>
        </authorList>
    </citation>
    <scope>NUCLEOTIDE SEQUENCE [LARGE SCALE GENOMIC DNA]</scope>
    <source>
        <strain evidence="3 4">CBS 144469</strain>
    </source>
</reference>
<feature type="region of interest" description="Disordered" evidence="1">
    <location>
        <begin position="47"/>
        <end position="69"/>
    </location>
</feature>
<dbReference type="AlphaFoldDB" id="A0A8H6M2T9"/>